<feature type="region of interest" description="Disordered" evidence="1">
    <location>
        <begin position="855"/>
        <end position="880"/>
    </location>
</feature>
<dbReference type="OrthoDB" id="3547554at2759"/>
<feature type="compositionally biased region" description="Basic and acidic residues" evidence="1">
    <location>
        <begin position="413"/>
        <end position="425"/>
    </location>
</feature>
<accession>A0A8H2ZUH2</accession>
<dbReference type="EMBL" id="CAJHIA010000034">
    <property type="protein sequence ID" value="CAD6450193.1"/>
    <property type="molecule type" value="Genomic_DNA"/>
</dbReference>
<evidence type="ECO:0000256" key="1">
    <source>
        <dbReference type="SAM" id="MobiDB-lite"/>
    </source>
</evidence>
<feature type="region of interest" description="Disordered" evidence="1">
    <location>
        <begin position="344"/>
        <end position="364"/>
    </location>
</feature>
<feature type="compositionally biased region" description="Polar residues" evidence="1">
    <location>
        <begin position="402"/>
        <end position="412"/>
    </location>
</feature>
<feature type="compositionally biased region" description="Basic and acidic residues" evidence="1">
    <location>
        <begin position="855"/>
        <end position="874"/>
    </location>
</feature>
<feature type="compositionally biased region" description="Basic and acidic residues" evidence="1">
    <location>
        <begin position="1168"/>
        <end position="1185"/>
    </location>
</feature>
<feature type="region of interest" description="Disordered" evidence="1">
    <location>
        <begin position="400"/>
        <end position="431"/>
    </location>
</feature>
<sequence length="1299" mass="147054">MCMFRLTTYDNCWAQYRHVLICPVGSHTSNEFSPLGDHVESALKCPNLKTEHIHIGHSRCSCKSHPSQEFEIVCERMWGGDFFGEVNCTLLPGSAARFELRNRQWTNCTNVDMLLRGGDRFVPENHVPGAQEWNDREWDGASKVVDWRDKDWVTLAEQGKDTRGQNMVMEEGAMSTERSQAYKDAQLAKNEIFSVDHKLTRQVNTANHYAGNISDAVAKWRQLKDQRETAANGQYMPPLQPSVGQPRYQRQASIPIIDQPRHIRHFKAQPGHEAQHNVESPSASAFGTSPVVLFGLEKMSVWEAAHLRTEERKKETSANVLTPVPVPLGPRTLSIRELARTLKEKQEKERKGLGAQSDNYLQSPKNLISAETRSAKGDGHSMDHANQAANVETRLPAAREVSLTSAHTVQSSQDKRKREREEKRNKFLQNTYNQRVAIRENNLNNQTQESAQSAQDSTQDFSMHIHAEENNASSTSAPLSARRNGMPEFVVHQDYNTTLPESDDSNLNFNNYPSIKQLAEGTEMSVSQKFSHPGREDFLTPRQLSHISRHQARLSDPKSDPRWNLSKTKLRAERRAIRKVQEISEQSKIPFEQGEITHSILQAQISPDILPQESSYLQERPERTAMRKLQEIEEQSKIQGNRNKRDILNDPDQLDAFLQDFTFSQQEIVRDIWMKEKDKVDEKYLKLYGKSVTTSGEVASSSQSGSRRFKHAYKHEDGGKDSCDSESDAEALLPGHDGSSCTWEQSRPSKLSRFLKSKRENELMVAVLSDQDKLETYLQKFTTGQQDLARESWFAVLHLADRRLKKVLSQISLVAADNGEVNDIEGDVDTLRTEGKNTQSKVRVKLARKFDQKVRALERKSKRREDQKIREGQKGQKQQTFIHGEILKEQVQAGEDSNLSNHTDHVEIANSQQETIINSLEYQATGDAAASFDKTDNESHQKTKRKDHYSRLYPDMDDKKRKSGEDKLEVESQEALNKRTRDLYYAGLIPSMGAELQIENHEDQNKHKLLRSGNIHGPPIVNDEVSGGRRSFRREKVYLTRIKALREASGSSDVTDPKSVKIPSSFHGSYGTKFPKTSEETKTEFRNRKFAAYVKSDEYPKKQSTTAGIMDSTVASIPLEASDDDDLTDVDSEVDMSMTTSKGDMHNQKQNEANSGRQRGRHVRKKPSQQERLAKREARGLEYQRESISNTGDGEEHQTGGELVAETTEARGLTKSNSNDGAEFTDYKSDGKMNMKVEGGSRSQSINNFESQPQVQSFIADMAALAQHQDTVMEGDDPGAVFDLITGNTWEAAIDLTYD</sequence>
<proteinExistence type="predicted"/>
<dbReference type="Proteomes" id="UP000624404">
    <property type="component" value="Unassembled WGS sequence"/>
</dbReference>
<feature type="region of interest" description="Disordered" evidence="1">
    <location>
        <begin position="1138"/>
        <end position="1233"/>
    </location>
</feature>
<keyword evidence="3" id="KW-1185">Reference proteome</keyword>
<protein>
    <submittedName>
        <fullName evidence="2">85bf5719-38e4-48bf-a07d-174dc0cd94c2</fullName>
    </submittedName>
</protein>
<evidence type="ECO:0000313" key="2">
    <source>
        <dbReference type="EMBL" id="CAD6450193.1"/>
    </source>
</evidence>
<comment type="caution">
    <text evidence="2">The sequence shown here is derived from an EMBL/GenBank/DDBJ whole genome shotgun (WGS) entry which is preliminary data.</text>
</comment>
<feature type="region of interest" description="Disordered" evidence="1">
    <location>
        <begin position="931"/>
        <end position="972"/>
    </location>
</feature>
<name>A0A8H2ZUH2_9HELO</name>
<evidence type="ECO:0000313" key="3">
    <source>
        <dbReference type="Proteomes" id="UP000624404"/>
    </source>
</evidence>
<feature type="compositionally biased region" description="Basic residues" evidence="1">
    <location>
        <begin position="1158"/>
        <end position="1167"/>
    </location>
</feature>
<feature type="compositionally biased region" description="Basic and acidic residues" evidence="1">
    <location>
        <begin position="954"/>
        <end position="972"/>
    </location>
</feature>
<feature type="region of interest" description="Disordered" evidence="1">
    <location>
        <begin position="715"/>
        <end position="744"/>
    </location>
</feature>
<organism evidence="2 3">
    <name type="scientific">Sclerotinia trifoliorum</name>
    <dbReference type="NCBI Taxonomy" id="28548"/>
    <lineage>
        <taxon>Eukaryota</taxon>
        <taxon>Fungi</taxon>
        <taxon>Dikarya</taxon>
        <taxon>Ascomycota</taxon>
        <taxon>Pezizomycotina</taxon>
        <taxon>Leotiomycetes</taxon>
        <taxon>Helotiales</taxon>
        <taxon>Sclerotiniaceae</taxon>
        <taxon>Sclerotinia</taxon>
    </lineage>
</organism>
<reference evidence="2" key="1">
    <citation type="submission" date="2020-10" db="EMBL/GenBank/DDBJ databases">
        <authorList>
            <person name="Kusch S."/>
        </authorList>
    </citation>
    <scope>NUCLEOTIDE SEQUENCE</scope>
    <source>
        <strain evidence="2">SwB9</strain>
    </source>
</reference>
<gene>
    <name evidence="2" type="ORF">SCLTRI_LOCUS9325</name>
</gene>